<evidence type="ECO:0000313" key="2">
    <source>
        <dbReference type="EMBL" id="MCK9689357.1"/>
    </source>
</evidence>
<dbReference type="EMBL" id="JAJLJH010000014">
    <property type="protein sequence ID" value="MCK9689357.1"/>
    <property type="molecule type" value="Genomic_DNA"/>
</dbReference>
<name>A0A9X2C2H9_9BURK</name>
<dbReference type="SUPFAM" id="SSF53756">
    <property type="entry name" value="UDP-Glycosyltransferase/glycogen phosphorylase"/>
    <property type="match status" value="1"/>
</dbReference>
<dbReference type="CDD" id="cd03814">
    <property type="entry name" value="GT4-like"/>
    <property type="match status" value="1"/>
</dbReference>
<organism evidence="2 3">
    <name type="scientific">Scleromatobacter humisilvae</name>
    <dbReference type="NCBI Taxonomy" id="2897159"/>
    <lineage>
        <taxon>Bacteria</taxon>
        <taxon>Pseudomonadati</taxon>
        <taxon>Pseudomonadota</taxon>
        <taxon>Betaproteobacteria</taxon>
        <taxon>Burkholderiales</taxon>
        <taxon>Sphaerotilaceae</taxon>
        <taxon>Scleromatobacter</taxon>
    </lineage>
</organism>
<proteinExistence type="predicted"/>
<gene>
    <name evidence="2" type="ORF">LPC04_26870</name>
</gene>
<dbReference type="AlphaFoldDB" id="A0A9X2C2H9"/>
<protein>
    <submittedName>
        <fullName evidence="2">Glycosyltransferase family 1 protein</fullName>
    </submittedName>
</protein>
<evidence type="ECO:0000259" key="1">
    <source>
        <dbReference type="Pfam" id="PF13439"/>
    </source>
</evidence>
<dbReference type="InterPro" id="IPR028098">
    <property type="entry name" value="Glyco_trans_4-like_N"/>
</dbReference>
<dbReference type="Gene3D" id="3.40.50.2000">
    <property type="entry name" value="Glycogen Phosphorylase B"/>
    <property type="match status" value="2"/>
</dbReference>
<dbReference type="Proteomes" id="UP001139353">
    <property type="component" value="Unassembled WGS sequence"/>
</dbReference>
<dbReference type="Pfam" id="PF13439">
    <property type="entry name" value="Glyco_transf_4"/>
    <property type="match status" value="1"/>
</dbReference>
<reference evidence="2" key="1">
    <citation type="submission" date="2021-11" db="EMBL/GenBank/DDBJ databases">
        <title>BS-T2-15 a new species belonging to the Comamonadaceae family isolated from the soil of a French oak forest.</title>
        <authorList>
            <person name="Mieszkin S."/>
            <person name="Alain K."/>
        </authorList>
    </citation>
    <scope>NUCLEOTIDE SEQUENCE</scope>
    <source>
        <strain evidence="2">BS-T2-15</strain>
    </source>
</reference>
<dbReference type="Pfam" id="PF13692">
    <property type="entry name" value="Glyco_trans_1_4"/>
    <property type="match status" value="1"/>
</dbReference>
<feature type="domain" description="Glycosyltransferase subfamily 4-like N-terminal" evidence="1">
    <location>
        <begin position="14"/>
        <end position="165"/>
    </location>
</feature>
<evidence type="ECO:0000313" key="3">
    <source>
        <dbReference type="Proteomes" id="UP001139353"/>
    </source>
</evidence>
<comment type="caution">
    <text evidence="2">The sequence shown here is derived from an EMBL/GenBank/DDBJ whole genome shotgun (WGS) entry which is preliminary data.</text>
</comment>
<sequence length="345" mass="37594">MKILIVTDAWTPQINGVVRTIQMTVRELQALGHEVEILSPDLFRSIPCPGYAEIRLALVSRRTIARRMLAMGPDALHLATEGPLGLHARSIALEHGWPFTTAYHTRFPEYLRARLPIPLSMTYRFLRRFHDSGTATLAATPAIVDDLRAHGFAAPRVWSRGVDTALFRPDGPREPRGDGPVFLHVGRIAVEKQVDEFLKLDLPGEKWVVGDGPERARLQAAYPGARWFGALQGESLARVFRSADVKVFTSVTDTFGLVLVEAMASGTPVAAFPVAGPIDVVGGSAGGVLDADLRRACLAALELSREGARAHAMTFSWAAATRQFLDALPLIRRGEIAGHLRHAAP</sequence>
<dbReference type="PANTHER" id="PTHR45947">
    <property type="entry name" value="SULFOQUINOVOSYL TRANSFERASE SQD2"/>
    <property type="match status" value="1"/>
</dbReference>
<dbReference type="PANTHER" id="PTHR45947:SF3">
    <property type="entry name" value="SULFOQUINOVOSYL TRANSFERASE SQD2"/>
    <property type="match status" value="1"/>
</dbReference>
<dbReference type="GO" id="GO:0016757">
    <property type="term" value="F:glycosyltransferase activity"/>
    <property type="evidence" value="ECO:0007669"/>
    <property type="project" value="TreeGrafter"/>
</dbReference>
<dbReference type="RefSeq" id="WP_275685410.1">
    <property type="nucleotide sequence ID" value="NZ_JAJLJH010000014.1"/>
</dbReference>
<accession>A0A9X2C2H9</accession>
<keyword evidence="3" id="KW-1185">Reference proteome</keyword>
<dbReference type="InterPro" id="IPR050194">
    <property type="entry name" value="Glycosyltransferase_grp1"/>
</dbReference>